<dbReference type="CDD" id="cd13603">
    <property type="entry name" value="PBP2_TRAP_Siap_TeaA_like"/>
    <property type="match status" value="1"/>
</dbReference>
<dbReference type="OrthoDB" id="2796at2"/>
<dbReference type="EMBL" id="FMWL01000005">
    <property type="protein sequence ID" value="SCZ78564.1"/>
    <property type="molecule type" value="Genomic_DNA"/>
</dbReference>
<dbReference type="Gene3D" id="3.40.190.170">
    <property type="entry name" value="Bacterial extracellular solute-binding protein, family 7"/>
    <property type="match status" value="1"/>
</dbReference>
<comment type="similarity">
    <text evidence="1">Belongs to the bacterial solute-binding protein 7 family.</text>
</comment>
<evidence type="ECO:0000313" key="6">
    <source>
        <dbReference type="Proteomes" id="UP000199208"/>
    </source>
</evidence>
<evidence type="ECO:0000256" key="2">
    <source>
        <dbReference type="ARBA" id="ARBA00022448"/>
    </source>
</evidence>
<protein>
    <submittedName>
        <fullName evidence="5">Tripartite ATP-independent transporter solute receptor, DctP family</fullName>
    </submittedName>
</protein>
<keyword evidence="2" id="KW-0813">Transport</keyword>
<dbReference type="GO" id="GO:0030288">
    <property type="term" value="C:outer membrane-bounded periplasmic space"/>
    <property type="evidence" value="ECO:0007669"/>
    <property type="project" value="InterPro"/>
</dbReference>
<organism evidence="5 6">
    <name type="scientific">Acidaminobacter hydrogenoformans DSM 2784</name>
    <dbReference type="NCBI Taxonomy" id="1120920"/>
    <lineage>
        <taxon>Bacteria</taxon>
        <taxon>Bacillati</taxon>
        <taxon>Bacillota</taxon>
        <taxon>Clostridia</taxon>
        <taxon>Peptostreptococcales</taxon>
        <taxon>Acidaminobacteraceae</taxon>
        <taxon>Acidaminobacter</taxon>
    </lineage>
</organism>
<dbReference type="Proteomes" id="UP000199208">
    <property type="component" value="Unassembled WGS sequence"/>
</dbReference>
<accession>A0A1G5RWT1</accession>
<sequence length="348" mass="38265">MNKRMMLAVSVLLILSMLLTACGGNAAPAASAPAANEPASSEPASTEAKVLKLGHIAAPETAYDNFAKEFARLVEERSEGRYTIDVYPAGQLGVDRELMESLQIGNVDFTVITASDINQFVPEMAVQDLPYLFRDWDHVEKFLDSEAAQELFGLTDSVGMTTLSFMPRGFRHVTSNIAPIMTPDDLKGLKIRVAESETYIDTFKALGANAQAMAWSEVFTALQQKTIDAHENTVVTTRDYKIDEVQKYMSETGHFFAFAALQMNSNLLNGMSAEDQELFRQAGLEAAKTLGLEQKENEASAKAELESKGMVFNAVEDKAAFEALMTPVYDKFLKDHSGEYLEAIKAIQ</sequence>
<dbReference type="PANTHER" id="PTHR33376">
    <property type="match status" value="1"/>
</dbReference>
<keyword evidence="3 4" id="KW-0732">Signal</keyword>
<proteinExistence type="inferred from homology"/>
<gene>
    <name evidence="5" type="ORF">SAMN03080599_01298</name>
</gene>
<evidence type="ECO:0000256" key="4">
    <source>
        <dbReference type="SAM" id="SignalP"/>
    </source>
</evidence>
<dbReference type="STRING" id="1120920.SAMN03080599_01298"/>
<feature type="signal peptide" evidence="4">
    <location>
        <begin position="1"/>
        <end position="21"/>
    </location>
</feature>
<keyword evidence="6" id="KW-1185">Reference proteome</keyword>
<dbReference type="PIRSF" id="PIRSF006470">
    <property type="entry name" value="DctB"/>
    <property type="match status" value="1"/>
</dbReference>
<evidence type="ECO:0000256" key="3">
    <source>
        <dbReference type="ARBA" id="ARBA00022729"/>
    </source>
</evidence>
<dbReference type="NCBIfam" id="NF037995">
    <property type="entry name" value="TRAP_S1"/>
    <property type="match status" value="1"/>
</dbReference>
<name>A0A1G5RWT1_9FIRM</name>
<feature type="chain" id="PRO_5038879978" evidence="4">
    <location>
        <begin position="22"/>
        <end position="348"/>
    </location>
</feature>
<dbReference type="InterPro" id="IPR018389">
    <property type="entry name" value="DctP_fam"/>
</dbReference>
<dbReference type="InterPro" id="IPR004682">
    <property type="entry name" value="TRAP_DctP"/>
</dbReference>
<evidence type="ECO:0000256" key="1">
    <source>
        <dbReference type="ARBA" id="ARBA00009023"/>
    </source>
</evidence>
<dbReference type="PROSITE" id="PS51257">
    <property type="entry name" value="PROKAR_LIPOPROTEIN"/>
    <property type="match status" value="1"/>
</dbReference>
<reference evidence="5 6" key="1">
    <citation type="submission" date="2016-10" db="EMBL/GenBank/DDBJ databases">
        <authorList>
            <person name="de Groot N.N."/>
        </authorList>
    </citation>
    <scope>NUCLEOTIDE SEQUENCE [LARGE SCALE GENOMIC DNA]</scope>
    <source>
        <strain evidence="5 6">DSM 2784</strain>
    </source>
</reference>
<dbReference type="RefSeq" id="WP_092590088.1">
    <property type="nucleotide sequence ID" value="NZ_FMWL01000005.1"/>
</dbReference>
<keyword evidence="5" id="KW-0675">Receptor</keyword>
<dbReference type="AlphaFoldDB" id="A0A1G5RWT1"/>
<dbReference type="NCBIfam" id="TIGR00787">
    <property type="entry name" value="dctP"/>
    <property type="match status" value="1"/>
</dbReference>
<evidence type="ECO:0000313" key="5">
    <source>
        <dbReference type="EMBL" id="SCZ78564.1"/>
    </source>
</evidence>
<dbReference type="Pfam" id="PF03480">
    <property type="entry name" value="DctP"/>
    <property type="match status" value="1"/>
</dbReference>
<dbReference type="PANTHER" id="PTHR33376:SF7">
    <property type="entry name" value="C4-DICARBOXYLATE-BINDING PROTEIN DCTB"/>
    <property type="match status" value="1"/>
</dbReference>
<dbReference type="InterPro" id="IPR038404">
    <property type="entry name" value="TRAP_DctP_sf"/>
</dbReference>
<dbReference type="GO" id="GO:0055085">
    <property type="term" value="P:transmembrane transport"/>
    <property type="evidence" value="ECO:0007669"/>
    <property type="project" value="InterPro"/>
</dbReference>